<name>A0A2S5A3W8_9FLAO</name>
<evidence type="ECO:0000313" key="5">
    <source>
        <dbReference type="EMBL" id="POY37226.1"/>
    </source>
</evidence>
<dbReference type="GO" id="GO:0008124">
    <property type="term" value="F:4-alpha-hydroxytetrahydrobiopterin dehydratase activity"/>
    <property type="evidence" value="ECO:0007669"/>
    <property type="project" value="UniProtKB-UniRule"/>
</dbReference>
<dbReference type="HAMAP" id="MF_00434">
    <property type="entry name" value="Pterin_4_alpha"/>
    <property type="match status" value="1"/>
</dbReference>
<protein>
    <recommendedName>
        <fullName evidence="4">Putative pterin-4-alpha-carbinolamine dehydratase</fullName>
        <shortName evidence="4">PHS</shortName>
        <ecNumber evidence="4">4.2.1.96</ecNumber>
    </recommendedName>
    <alternativeName>
        <fullName evidence="4">4-alpha-hydroxy-tetrahydropterin dehydratase</fullName>
    </alternativeName>
    <alternativeName>
        <fullName evidence="4">Pterin carbinolamine dehydratase</fullName>
        <shortName evidence="4">PCD</shortName>
    </alternativeName>
</protein>
<reference evidence="5 6" key="1">
    <citation type="submission" date="2018-01" db="EMBL/GenBank/DDBJ databases">
        <authorList>
            <person name="Gaut B.S."/>
            <person name="Morton B.R."/>
            <person name="Clegg M.T."/>
            <person name="Duvall M.R."/>
        </authorList>
    </citation>
    <scope>NUCLEOTIDE SEQUENCE [LARGE SCALE GENOMIC DNA]</scope>
    <source>
        <strain evidence="5 6">HR-AY</strain>
    </source>
</reference>
<dbReference type="Gene3D" id="3.30.1360.20">
    <property type="entry name" value="Transcriptional coactivator/pterin dehydratase"/>
    <property type="match status" value="1"/>
</dbReference>
<evidence type="ECO:0000256" key="2">
    <source>
        <dbReference type="ARBA" id="ARBA00006472"/>
    </source>
</evidence>
<dbReference type="GO" id="GO:0006729">
    <property type="term" value="P:tetrahydrobiopterin biosynthetic process"/>
    <property type="evidence" value="ECO:0007669"/>
    <property type="project" value="InterPro"/>
</dbReference>
<dbReference type="PANTHER" id="PTHR12599:SF0">
    <property type="entry name" value="PTERIN-4-ALPHA-CARBINOLAMINE DEHYDRATASE"/>
    <property type="match status" value="1"/>
</dbReference>
<dbReference type="PANTHER" id="PTHR12599">
    <property type="entry name" value="PTERIN-4-ALPHA-CARBINOLAMINE DEHYDRATASE"/>
    <property type="match status" value="1"/>
</dbReference>
<dbReference type="EC" id="4.2.1.96" evidence="4"/>
<keyword evidence="3 4" id="KW-0456">Lyase</keyword>
<comment type="caution">
    <text evidence="5">The sequence shown here is derived from an EMBL/GenBank/DDBJ whole genome shotgun (WGS) entry which is preliminary data.</text>
</comment>
<dbReference type="SUPFAM" id="SSF55248">
    <property type="entry name" value="PCD-like"/>
    <property type="match status" value="1"/>
</dbReference>
<dbReference type="InterPro" id="IPR036428">
    <property type="entry name" value="PCD_sf"/>
</dbReference>
<comment type="catalytic activity">
    <reaction evidence="1 4">
        <text>(4aS,6R)-4a-hydroxy-L-erythro-5,6,7,8-tetrahydrobiopterin = (6R)-L-erythro-6,7-dihydrobiopterin + H2O</text>
        <dbReference type="Rhea" id="RHEA:11920"/>
        <dbReference type="ChEBI" id="CHEBI:15377"/>
        <dbReference type="ChEBI" id="CHEBI:15642"/>
        <dbReference type="ChEBI" id="CHEBI:43120"/>
        <dbReference type="EC" id="4.2.1.96"/>
    </reaction>
</comment>
<organism evidence="5 6">
    <name type="scientific">Flavobacterium alvei</name>
    <dbReference type="NCBI Taxonomy" id="2080416"/>
    <lineage>
        <taxon>Bacteria</taxon>
        <taxon>Pseudomonadati</taxon>
        <taxon>Bacteroidota</taxon>
        <taxon>Flavobacteriia</taxon>
        <taxon>Flavobacteriales</taxon>
        <taxon>Flavobacteriaceae</taxon>
        <taxon>Flavobacterium</taxon>
    </lineage>
</organism>
<proteinExistence type="inferred from homology"/>
<dbReference type="Proteomes" id="UP000237310">
    <property type="component" value="Unassembled WGS sequence"/>
</dbReference>
<keyword evidence="6" id="KW-1185">Reference proteome</keyword>
<evidence type="ECO:0000256" key="1">
    <source>
        <dbReference type="ARBA" id="ARBA00001554"/>
    </source>
</evidence>
<dbReference type="NCBIfam" id="NF002017">
    <property type="entry name" value="PRK00823.1-2"/>
    <property type="match status" value="1"/>
</dbReference>
<gene>
    <name evidence="5" type="ORF">C3L50_14465</name>
</gene>
<evidence type="ECO:0000313" key="6">
    <source>
        <dbReference type="Proteomes" id="UP000237310"/>
    </source>
</evidence>
<sequence>MEKLSNQEIQAKLSTIDASWIVKGKFIHREILFKNFMEAFSFMTSVALIAEKAAHHPNWRNVYNKVTIALSTHDADGITDKDFALAKEIDKILKK</sequence>
<dbReference type="NCBIfam" id="NF002018">
    <property type="entry name" value="PRK00823.1-3"/>
    <property type="match status" value="1"/>
</dbReference>
<accession>A0A2S5A3W8</accession>
<dbReference type="OrthoDB" id="9794987at2"/>
<dbReference type="RefSeq" id="WP_103806899.1">
    <property type="nucleotide sequence ID" value="NZ_PQVG01000009.1"/>
</dbReference>
<dbReference type="EMBL" id="PQVG01000009">
    <property type="protein sequence ID" value="POY37226.1"/>
    <property type="molecule type" value="Genomic_DNA"/>
</dbReference>
<dbReference type="Pfam" id="PF01329">
    <property type="entry name" value="Pterin_4a"/>
    <property type="match status" value="1"/>
</dbReference>
<evidence type="ECO:0000256" key="3">
    <source>
        <dbReference type="ARBA" id="ARBA00023239"/>
    </source>
</evidence>
<dbReference type="AlphaFoldDB" id="A0A2S5A3W8"/>
<comment type="similarity">
    <text evidence="2 4">Belongs to the pterin-4-alpha-carbinolamine dehydratase family.</text>
</comment>
<evidence type="ECO:0000256" key="4">
    <source>
        <dbReference type="HAMAP-Rule" id="MF_00434"/>
    </source>
</evidence>
<dbReference type="InterPro" id="IPR001533">
    <property type="entry name" value="Pterin_deHydtase"/>
</dbReference>